<evidence type="ECO:0000313" key="3">
    <source>
        <dbReference type="RefSeq" id="XP_010909320.1"/>
    </source>
</evidence>
<dbReference type="SUPFAM" id="SSF52833">
    <property type="entry name" value="Thioredoxin-like"/>
    <property type="match status" value="1"/>
</dbReference>
<protein>
    <submittedName>
        <fullName evidence="3">Thioredoxin-like protein CXXS1</fullName>
    </submittedName>
</protein>
<organism evidence="2 3">
    <name type="scientific">Elaeis guineensis var. tenera</name>
    <name type="common">Oil palm</name>
    <dbReference type="NCBI Taxonomy" id="51953"/>
    <lineage>
        <taxon>Eukaryota</taxon>
        <taxon>Viridiplantae</taxon>
        <taxon>Streptophyta</taxon>
        <taxon>Embryophyta</taxon>
        <taxon>Tracheophyta</taxon>
        <taxon>Spermatophyta</taxon>
        <taxon>Magnoliopsida</taxon>
        <taxon>Liliopsida</taxon>
        <taxon>Arecaceae</taxon>
        <taxon>Arecoideae</taxon>
        <taxon>Cocoseae</taxon>
        <taxon>Elaeidinae</taxon>
        <taxon>Elaeis</taxon>
    </lineage>
</organism>
<dbReference type="InterPro" id="IPR036249">
    <property type="entry name" value="Thioredoxin-like_sf"/>
</dbReference>
<feature type="domain" description="Thioredoxin" evidence="1">
    <location>
        <begin position="14"/>
        <end position="131"/>
    </location>
</feature>
<evidence type="ECO:0000259" key="1">
    <source>
        <dbReference type="PROSITE" id="PS51352"/>
    </source>
</evidence>
<dbReference type="Proteomes" id="UP000504607">
    <property type="component" value="Unplaced"/>
</dbReference>
<dbReference type="KEGG" id="egu:105035455"/>
<dbReference type="PROSITE" id="PS51352">
    <property type="entry name" value="THIOREDOXIN_2"/>
    <property type="match status" value="1"/>
</dbReference>
<dbReference type="CDD" id="cd02947">
    <property type="entry name" value="TRX_family"/>
    <property type="match status" value="1"/>
</dbReference>
<dbReference type="InterPro" id="IPR013766">
    <property type="entry name" value="Thioredoxin_domain"/>
</dbReference>
<dbReference type="InParanoid" id="A0A6I9QH10"/>
<name>A0A6I9QH10_ELAGV</name>
<dbReference type="OrthoDB" id="10263751at2759"/>
<evidence type="ECO:0000313" key="2">
    <source>
        <dbReference type="Proteomes" id="UP000504607"/>
    </source>
</evidence>
<dbReference type="FunCoup" id="A0A6I9QH10">
    <property type="interactions" value="47"/>
</dbReference>
<dbReference type="InterPro" id="IPR050620">
    <property type="entry name" value="Thioredoxin_H-type-like"/>
</dbReference>
<dbReference type="Pfam" id="PF00085">
    <property type="entry name" value="Thioredoxin"/>
    <property type="match status" value="1"/>
</dbReference>
<dbReference type="GeneID" id="105035455"/>
<dbReference type="PANTHER" id="PTHR10438">
    <property type="entry name" value="THIOREDOXIN"/>
    <property type="match status" value="1"/>
</dbReference>
<dbReference type="AlphaFoldDB" id="A0A6I9QH10"/>
<dbReference type="RefSeq" id="XP_010909320.1">
    <property type="nucleotide sequence ID" value="XM_010911018.3"/>
</dbReference>
<dbReference type="Gene3D" id="3.40.30.10">
    <property type="entry name" value="Glutaredoxin"/>
    <property type="match status" value="1"/>
</dbReference>
<proteinExistence type="predicted"/>
<accession>A0A6I9QH10</accession>
<reference evidence="3" key="1">
    <citation type="submission" date="2025-08" db="UniProtKB">
        <authorList>
            <consortium name="RefSeq"/>
        </authorList>
    </citation>
    <scope>IDENTIFICATION</scope>
</reference>
<gene>
    <name evidence="3" type="primary">LOC105035455</name>
</gene>
<keyword evidence="2" id="KW-1185">Reference proteome</keyword>
<dbReference type="PANTHER" id="PTHR10438:SF242">
    <property type="entry name" value="THIOREDOXIN-LIKE PROTEIN CXXS1"/>
    <property type="match status" value="1"/>
</dbReference>
<sequence>MDHWGEGGNQRVVMEDQQQAAKSRVVRVDSEESWDLFITQANNQGRPVFVHFSASWCVPSLAMNSYFEELARTYQDIVFLSVDVDELKGVASKMEVKAMPTFVLMRNGELITKFVGANPEEMRRRIDVFAHSLLPTNMVE</sequence>